<gene>
    <name evidence="2" type="ORF">Tco_1132538</name>
</gene>
<accession>A0ABQ5JEZ5</accession>
<organism evidence="2 3">
    <name type="scientific">Tanacetum coccineum</name>
    <dbReference type="NCBI Taxonomy" id="301880"/>
    <lineage>
        <taxon>Eukaryota</taxon>
        <taxon>Viridiplantae</taxon>
        <taxon>Streptophyta</taxon>
        <taxon>Embryophyta</taxon>
        <taxon>Tracheophyta</taxon>
        <taxon>Spermatophyta</taxon>
        <taxon>Magnoliopsida</taxon>
        <taxon>eudicotyledons</taxon>
        <taxon>Gunneridae</taxon>
        <taxon>Pentapetalae</taxon>
        <taxon>asterids</taxon>
        <taxon>campanulids</taxon>
        <taxon>Asterales</taxon>
        <taxon>Asteraceae</taxon>
        <taxon>Asteroideae</taxon>
        <taxon>Anthemideae</taxon>
        <taxon>Anthemidinae</taxon>
        <taxon>Tanacetum</taxon>
    </lineage>
</organism>
<sequence>MSTDKESSVAGTDNRPPMLVESDYESWKIRIERYIRLGKLIWRSIQNGPTPHPQITVTEGQGEDAVQVTRDKRDEEFTEIENNKELADIQANHISHQGAPKHTLWAYDGQVSEEGDMFTTAVEKAIDSVLNVGGWAEIVVSNGRRDELVTVMADMGKVCRVASADARGGEEEHLDSDVESDIDDNTIPYHQYQLDSEVQDVPTEVTDMRHPSEISP</sequence>
<keyword evidence="3" id="KW-1185">Reference proteome</keyword>
<dbReference type="Proteomes" id="UP001151760">
    <property type="component" value="Unassembled WGS sequence"/>
</dbReference>
<reference evidence="2" key="1">
    <citation type="journal article" date="2022" name="Int. J. Mol. Sci.">
        <title>Draft Genome of Tanacetum Coccineum: Genomic Comparison of Closely Related Tanacetum-Family Plants.</title>
        <authorList>
            <person name="Yamashiro T."/>
            <person name="Shiraishi A."/>
            <person name="Nakayama K."/>
            <person name="Satake H."/>
        </authorList>
    </citation>
    <scope>NUCLEOTIDE SEQUENCE</scope>
</reference>
<feature type="region of interest" description="Disordered" evidence="1">
    <location>
        <begin position="193"/>
        <end position="216"/>
    </location>
</feature>
<evidence type="ECO:0000313" key="3">
    <source>
        <dbReference type="Proteomes" id="UP001151760"/>
    </source>
</evidence>
<name>A0ABQ5JEZ5_9ASTR</name>
<comment type="caution">
    <text evidence="2">The sequence shown here is derived from an EMBL/GenBank/DDBJ whole genome shotgun (WGS) entry which is preliminary data.</text>
</comment>
<proteinExistence type="predicted"/>
<feature type="compositionally biased region" description="Basic and acidic residues" evidence="1">
    <location>
        <begin position="206"/>
        <end position="216"/>
    </location>
</feature>
<dbReference type="EMBL" id="BQNB010021795">
    <property type="protein sequence ID" value="GJU10142.1"/>
    <property type="molecule type" value="Genomic_DNA"/>
</dbReference>
<evidence type="ECO:0000256" key="1">
    <source>
        <dbReference type="SAM" id="MobiDB-lite"/>
    </source>
</evidence>
<protein>
    <recommendedName>
        <fullName evidence="4">DUF4219 domain-containing protein</fullName>
    </recommendedName>
</protein>
<evidence type="ECO:0008006" key="4">
    <source>
        <dbReference type="Google" id="ProtNLM"/>
    </source>
</evidence>
<evidence type="ECO:0000313" key="2">
    <source>
        <dbReference type="EMBL" id="GJU10142.1"/>
    </source>
</evidence>
<reference evidence="2" key="2">
    <citation type="submission" date="2022-01" db="EMBL/GenBank/DDBJ databases">
        <authorList>
            <person name="Yamashiro T."/>
            <person name="Shiraishi A."/>
            <person name="Satake H."/>
            <person name="Nakayama K."/>
        </authorList>
    </citation>
    <scope>NUCLEOTIDE SEQUENCE</scope>
</reference>